<dbReference type="CDD" id="cd13925">
    <property type="entry name" value="RPF"/>
    <property type="match status" value="1"/>
</dbReference>
<keyword evidence="3" id="KW-0732">Signal</keyword>
<accession>A0A2S9PUB1</accession>
<dbReference type="RefSeq" id="WP_105869796.1">
    <property type="nucleotide sequence ID" value="NZ_PVLV01000258.1"/>
</dbReference>
<dbReference type="SUPFAM" id="SSF53955">
    <property type="entry name" value="Lysozyme-like"/>
    <property type="match status" value="1"/>
</dbReference>
<dbReference type="PROSITE" id="PS51782">
    <property type="entry name" value="LYSM"/>
    <property type="match status" value="1"/>
</dbReference>
<keyword evidence="6" id="KW-1185">Reference proteome</keyword>
<dbReference type="Pfam" id="PF06737">
    <property type="entry name" value="Transglycosylas"/>
    <property type="match status" value="1"/>
</dbReference>
<dbReference type="InterPro" id="IPR023346">
    <property type="entry name" value="Lysozyme-like_dom_sf"/>
</dbReference>
<keyword evidence="2" id="KW-0378">Hydrolase</keyword>
<dbReference type="InterPro" id="IPR018392">
    <property type="entry name" value="LysM"/>
</dbReference>
<feature type="signal peptide" evidence="3">
    <location>
        <begin position="1"/>
        <end position="27"/>
    </location>
</feature>
<evidence type="ECO:0000256" key="3">
    <source>
        <dbReference type="SAM" id="SignalP"/>
    </source>
</evidence>
<sequence length="187" mass="19753">MPNTRLRPALAPAVLLLLAAPLCTAVAAAPGAHPPPPAPGPGSAPAPADCRTDQWPWGCVADCESGGRWHIDTGNGYYGGLQFAQTTWEAYGGLKYAARADLATKQEQITVGQEVLRWQGWSAWPSCAKQYGLSGRAHTVQGGDTLSAVARRFRVPGGWKALYQANTTTIGADPNRIRPGVLLSLPL</sequence>
<reference evidence="5 6" key="1">
    <citation type="submission" date="2018-03" db="EMBL/GenBank/DDBJ databases">
        <title>Novel Streptomyces sp. from soil.</title>
        <authorList>
            <person name="Tan G.Y.A."/>
            <person name="Lee Z.Y."/>
        </authorList>
    </citation>
    <scope>NUCLEOTIDE SEQUENCE [LARGE SCALE GENOMIC DNA]</scope>
    <source>
        <strain evidence="5 6">ST5x</strain>
    </source>
</reference>
<comment type="caution">
    <text evidence="5">The sequence shown here is derived from an EMBL/GenBank/DDBJ whole genome shotgun (WGS) entry which is preliminary data.</text>
</comment>
<evidence type="ECO:0000259" key="4">
    <source>
        <dbReference type="PROSITE" id="PS51782"/>
    </source>
</evidence>
<name>A0A2S9PUB1_9ACTN</name>
<evidence type="ECO:0000256" key="2">
    <source>
        <dbReference type="ARBA" id="ARBA00022801"/>
    </source>
</evidence>
<feature type="domain" description="LysM" evidence="4">
    <location>
        <begin position="136"/>
        <end position="185"/>
    </location>
</feature>
<gene>
    <name evidence="5" type="ORF">C6N75_17240</name>
</gene>
<evidence type="ECO:0000313" key="5">
    <source>
        <dbReference type="EMBL" id="PRH77998.1"/>
    </source>
</evidence>
<dbReference type="OrthoDB" id="1404170at2"/>
<protein>
    <submittedName>
        <fullName evidence="5">Peptidoglycan-binding protein</fullName>
    </submittedName>
</protein>
<feature type="chain" id="PRO_5015448210" evidence="3">
    <location>
        <begin position="28"/>
        <end position="187"/>
    </location>
</feature>
<dbReference type="EMBL" id="PVLV01000258">
    <property type="protein sequence ID" value="PRH77998.1"/>
    <property type="molecule type" value="Genomic_DNA"/>
</dbReference>
<comment type="similarity">
    <text evidence="1">Belongs to the transglycosylase family. Rpf subfamily.</text>
</comment>
<dbReference type="Gene3D" id="3.10.350.10">
    <property type="entry name" value="LysM domain"/>
    <property type="match status" value="1"/>
</dbReference>
<evidence type="ECO:0000256" key="1">
    <source>
        <dbReference type="ARBA" id="ARBA00010830"/>
    </source>
</evidence>
<dbReference type="AlphaFoldDB" id="A0A2S9PUB1"/>
<dbReference type="InterPro" id="IPR010618">
    <property type="entry name" value="RPF"/>
</dbReference>
<dbReference type="InterPro" id="IPR036779">
    <property type="entry name" value="LysM_dom_sf"/>
</dbReference>
<dbReference type="CDD" id="cd00118">
    <property type="entry name" value="LysM"/>
    <property type="match status" value="1"/>
</dbReference>
<organism evidence="5 6">
    <name type="scientific">Streptomyces solincola</name>
    <dbReference type="NCBI Taxonomy" id="2100817"/>
    <lineage>
        <taxon>Bacteria</taxon>
        <taxon>Bacillati</taxon>
        <taxon>Actinomycetota</taxon>
        <taxon>Actinomycetes</taxon>
        <taxon>Kitasatosporales</taxon>
        <taxon>Streptomycetaceae</taxon>
        <taxon>Streptomyces</taxon>
    </lineage>
</organism>
<proteinExistence type="inferred from homology"/>
<evidence type="ECO:0000313" key="6">
    <source>
        <dbReference type="Proteomes" id="UP000239322"/>
    </source>
</evidence>
<dbReference type="Gene3D" id="1.10.530.10">
    <property type="match status" value="1"/>
</dbReference>
<dbReference type="Pfam" id="PF01476">
    <property type="entry name" value="LysM"/>
    <property type="match status" value="1"/>
</dbReference>
<dbReference type="SMART" id="SM00257">
    <property type="entry name" value="LysM"/>
    <property type="match status" value="1"/>
</dbReference>
<dbReference type="GO" id="GO:0016787">
    <property type="term" value="F:hydrolase activity"/>
    <property type="evidence" value="ECO:0007669"/>
    <property type="project" value="UniProtKB-KW"/>
</dbReference>
<dbReference type="Proteomes" id="UP000239322">
    <property type="component" value="Unassembled WGS sequence"/>
</dbReference>
<dbReference type="SUPFAM" id="SSF54106">
    <property type="entry name" value="LysM domain"/>
    <property type="match status" value="1"/>
</dbReference>